<evidence type="ECO:0008006" key="3">
    <source>
        <dbReference type="Google" id="ProtNLM"/>
    </source>
</evidence>
<accession>A0ABV2R6T9</accession>
<dbReference type="SUPFAM" id="SSF46955">
    <property type="entry name" value="Putative DNA-binding domain"/>
    <property type="match status" value="1"/>
</dbReference>
<dbReference type="RefSeq" id="WP_354554534.1">
    <property type="nucleotide sequence ID" value="NZ_JBEPSM010000007.1"/>
</dbReference>
<evidence type="ECO:0000313" key="1">
    <source>
        <dbReference type="EMBL" id="MET4636751.1"/>
    </source>
</evidence>
<proteinExistence type="predicted"/>
<keyword evidence="2" id="KW-1185">Reference proteome</keyword>
<dbReference type="EMBL" id="JBEPSM010000007">
    <property type="protein sequence ID" value="MET4636751.1"/>
    <property type="molecule type" value="Genomic_DNA"/>
</dbReference>
<dbReference type="InterPro" id="IPR009061">
    <property type="entry name" value="DNA-bd_dom_put_sf"/>
</dbReference>
<comment type="caution">
    <text evidence="1">The sequence shown here is derived from an EMBL/GenBank/DDBJ whole genome shotgun (WGS) entry which is preliminary data.</text>
</comment>
<gene>
    <name evidence="1" type="ORF">ABIE08_004716</name>
</gene>
<evidence type="ECO:0000313" key="2">
    <source>
        <dbReference type="Proteomes" id="UP001549321"/>
    </source>
</evidence>
<dbReference type="Proteomes" id="UP001549321">
    <property type="component" value="Unassembled WGS sequence"/>
</dbReference>
<organism evidence="1 2">
    <name type="scientific">Kaistia defluvii</name>
    <dbReference type="NCBI Taxonomy" id="410841"/>
    <lineage>
        <taxon>Bacteria</taxon>
        <taxon>Pseudomonadati</taxon>
        <taxon>Pseudomonadota</taxon>
        <taxon>Alphaproteobacteria</taxon>
        <taxon>Hyphomicrobiales</taxon>
        <taxon>Kaistiaceae</taxon>
        <taxon>Kaistia</taxon>
    </lineage>
</organism>
<sequence length="217" mass="24452">MTKKRRKREDALPMSDLFDLLVLTKLTEVSSNAVPHAPPPSSDGPEKRARKPFKIFHPQKAKQHRNYSRAQVMKLYNVTRNTLTNWINEGLITVPGSPVLFRGEDLNAFHKARHDGARWNCSPGEFLCFHCKNVSTLVGQAADIRWDKKSAGTLSWRCPSPSCGKPNGIFQSRSQVQILEELGVNLTSSEDDYSPSRRPGEIVQIPINLEVLHEPVE</sequence>
<name>A0ABV2R6T9_9HYPH</name>
<reference evidence="1 2" key="1">
    <citation type="submission" date="2024-06" db="EMBL/GenBank/DDBJ databases">
        <title>Sorghum-associated microbial communities from plants grown in Nebraska, USA.</title>
        <authorList>
            <person name="Schachtman D."/>
        </authorList>
    </citation>
    <scope>NUCLEOTIDE SEQUENCE [LARGE SCALE GENOMIC DNA]</scope>
    <source>
        <strain evidence="1 2">3207</strain>
    </source>
</reference>
<protein>
    <recommendedName>
        <fullName evidence="3">DNA-binding protein</fullName>
    </recommendedName>
</protein>